<dbReference type="Proteomes" id="UP000529946">
    <property type="component" value="Unassembled WGS sequence"/>
</dbReference>
<dbReference type="InterPro" id="IPR000157">
    <property type="entry name" value="TIR_dom"/>
</dbReference>
<keyword evidence="4" id="KW-1185">Reference proteome</keyword>
<feature type="domain" description="TIR" evidence="2">
    <location>
        <begin position="1"/>
        <end position="119"/>
    </location>
</feature>
<evidence type="ECO:0000313" key="3">
    <source>
        <dbReference type="EMBL" id="MBB4081379.1"/>
    </source>
</evidence>
<organism evidence="3 4">
    <name type="scientific">Brevundimonas lenta</name>
    <dbReference type="NCBI Taxonomy" id="424796"/>
    <lineage>
        <taxon>Bacteria</taxon>
        <taxon>Pseudomonadati</taxon>
        <taxon>Pseudomonadota</taxon>
        <taxon>Alphaproteobacteria</taxon>
        <taxon>Caulobacterales</taxon>
        <taxon>Caulobacteraceae</taxon>
        <taxon>Brevundimonas</taxon>
    </lineage>
</organism>
<reference evidence="3 4" key="1">
    <citation type="submission" date="2020-08" db="EMBL/GenBank/DDBJ databases">
        <title>Genomic Encyclopedia of Type Strains, Phase IV (KMG-IV): sequencing the most valuable type-strain genomes for metagenomic binning, comparative biology and taxonomic classification.</title>
        <authorList>
            <person name="Goeker M."/>
        </authorList>
    </citation>
    <scope>NUCLEOTIDE SEQUENCE [LARGE SCALE GENOMIC DNA]</scope>
    <source>
        <strain evidence="3 4">DSM 23960</strain>
    </source>
</reference>
<protein>
    <recommendedName>
        <fullName evidence="2">TIR domain-containing protein</fullName>
    </recommendedName>
</protein>
<evidence type="ECO:0000256" key="1">
    <source>
        <dbReference type="SAM" id="MobiDB-lite"/>
    </source>
</evidence>
<proteinExistence type="predicted"/>
<feature type="compositionally biased region" description="Basic residues" evidence="1">
    <location>
        <begin position="191"/>
        <end position="201"/>
    </location>
</feature>
<dbReference type="InterPro" id="IPR035897">
    <property type="entry name" value="Toll_tir_struct_dom_sf"/>
</dbReference>
<sequence>MAQLKREGIEFWFDGDITPGSEIDANVRRAMKAADIFVALASPDYLHSSYCFDKEYSPALRKAARGGIRVVVAILRDCQWKHTRMAAYKALPTDGKPVDHWPRRGDAYEEIVNGLREVIKAVSAVKAGLPPKRRSTASTAPKKPVSPKIASPGAKKPQPARTLKAKPAKAKAKAKPGATKPKSGASTQPRRAVKVRPKKPRGPSPSR</sequence>
<dbReference type="Gene3D" id="3.40.50.10140">
    <property type="entry name" value="Toll/interleukin-1 receptor homology (TIR) domain"/>
    <property type="match status" value="1"/>
</dbReference>
<dbReference type="SUPFAM" id="SSF52200">
    <property type="entry name" value="Toll/Interleukin receptor TIR domain"/>
    <property type="match status" value="1"/>
</dbReference>
<accession>A0A7W6NNE4</accession>
<dbReference type="Pfam" id="PF13676">
    <property type="entry name" value="TIR_2"/>
    <property type="match status" value="1"/>
</dbReference>
<feature type="compositionally biased region" description="Basic residues" evidence="1">
    <location>
        <begin position="163"/>
        <end position="174"/>
    </location>
</feature>
<dbReference type="AlphaFoldDB" id="A0A7W6NNE4"/>
<evidence type="ECO:0000259" key="2">
    <source>
        <dbReference type="PROSITE" id="PS50104"/>
    </source>
</evidence>
<feature type="region of interest" description="Disordered" evidence="1">
    <location>
        <begin position="127"/>
        <end position="207"/>
    </location>
</feature>
<dbReference type="EMBL" id="JACIDM010000001">
    <property type="protein sequence ID" value="MBB4081379.1"/>
    <property type="molecule type" value="Genomic_DNA"/>
</dbReference>
<dbReference type="GO" id="GO:0007165">
    <property type="term" value="P:signal transduction"/>
    <property type="evidence" value="ECO:0007669"/>
    <property type="project" value="InterPro"/>
</dbReference>
<name>A0A7W6NNE4_9CAUL</name>
<dbReference type="PROSITE" id="PS50104">
    <property type="entry name" value="TIR"/>
    <property type="match status" value="1"/>
</dbReference>
<feature type="compositionally biased region" description="Low complexity" evidence="1">
    <location>
        <begin position="175"/>
        <end position="185"/>
    </location>
</feature>
<comment type="caution">
    <text evidence="3">The sequence shown here is derived from an EMBL/GenBank/DDBJ whole genome shotgun (WGS) entry which is preliminary data.</text>
</comment>
<gene>
    <name evidence="3" type="ORF">GGR12_000218</name>
</gene>
<evidence type="ECO:0000313" key="4">
    <source>
        <dbReference type="Proteomes" id="UP000529946"/>
    </source>
</evidence>